<proteinExistence type="predicted"/>
<dbReference type="Proteomes" id="UP001732700">
    <property type="component" value="Chromosome 3C"/>
</dbReference>
<reference evidence="1" key="2">
    <citation type="submission" date="2025-09" db="UniProtKB">
        <authorList>
            <consortium name="EnsemblPlants"/>
        </authorList>
    </citation>
    <scope>IDENTIFICATION</scope>
</reference>
<keyword evidence="2" id="KW-1185">Reference proteome</keyword>
<protein>
    <submittedName>
        <fullName evidence="1">Uncharacterized protein</fullName>
    </submittedName>
</protein>
<dbReference type="EnsemblPlants" id="AVESA.00010b.r2.3CG0484510.1">
    <property type="protein sequence ID" value="AVESA.00010b.r2.3CG0484510.1.CDS.1"/>
    <property type="gene ID" value="AVESA.00010b.r2.3CG0484510"/>
</dbReference>
<evidence type="ECO:0000313" key="1">
    <source>
        <dbReference type="EnsemblPlants" id="AVESA.00010b.r2.3CG0484510.1.CDS.1"/>
    </source>
</evidence>
<reference evidence="1" key="1">
    <citation type="submission" date="2021-05" db="EMBL/GenBank/DDBJ databases">
        <authorList>
            <person name="Scholz U."/>
            <person name="Mascher M."/>
            <person name="Fiebig A."/>
        </authorList>
    </citation>
    <scope>NUCLEOTIDE SEQUENCE [LARGE SCALE GENOMIC DNA]</scope>
</reference>
<accession>A0ACD5VRH9</accession>
<evidence type="ECO:0000313" key="2">
    <source>
        <dbReference type="Proteomes" id="UP001732700"/>
    </source>
</evidence>
<name>A0ACD5VRH9_AVESA</name>
<organism evidence="1 2">
    <name type="scientific">Avena sativa</name>
    <name type="common">Oat</name>
    <dbReference type="NCBI Taxonomy" id="4498"/>
    <lineage>
        <taxon>Eukaryota</taxon>
        <taxon>Viridiplantae</taxon>
        <taxon>Streptophyta</taxon>
        <taxon>Embryophyta</taxon>
        <taxon>Tracheophyta</taxon>
        <taxon>Spermatophyta</taxon>
        <taxon>Magnoliopsida</taxon>
        <taxon>Liliopsida</taxon>
        <taxon>Poales</taxon>
        <taxon>Poaceae</taxon>
        <taxon>BOP clade</taxon>
        <taxon>Pooideae</taxon>
        <taxon>Poodae</taxon>
        <taxon>Poeae</taxon>
        <taxon>Poeae Chloroplast Group 1 (Aveneae type)</taxon>
        <taxon>Aveninae</taxon>
        <taxon>Avena</taxon>
    </lineage>
</organism>
<sequence>MNAVFAPFLRKFVIVFLDDILVYSVSWEERLYHLRLVLEQLRKSQFYAKLSKCSFGQNSIQYLGHIISDKGVATDPDKTAVMEQWPLPTNVTELRGFLGLTGYYRKFLQNYGIITKPLTQLLTKKGFVWTEEATLAFLQLKMAMTNTPVLGLLDFNLPFSVETDACDSGVGAVLTQQGHPIAYMSKALGILNRNI</sequence>